<dbReference type="SMART" id="SM00382">
    <property type="entry name" value="AAA"/>
    <property type="match status" value="2"/>
</dbReference>
<name>A0A4S8WYY2_AURPU</name>
<feature type="transmembrane region" description="Helical" evidence="11">
    <location>
        <begin position="1133"/>
        <end position="1153"/>
    </location>
</feature>
<evidence type="ECO:0000256" key="4">
    <source>
        <dbReference type="ARBA" id="ARBA00022475"/>
    </source>
</evidence>
<evidence type="ECO:0000256" key="11">
    <source>
        <dbReference type="SAM" id="Phobius"/>
    </source>
</evidence>
<feature type="domain" description="ABC transporter" evidence="12">
    <location>
        <begin position="1196"/>
        <end position="1438"/>
    </location>
</feature>
<dbReference type="CDD" id="cd18580">
    <property type="entry name" value="ABC_6TM_ABCC_D2"/>
    <property type="match status" value="1"/>
</dbReference>
<evidence type="ECO:0000313" key="14">
    <source>
        <dbReference type="EMBL" id="THW30741.1"/>
    </source>
</evidence>
<evidence type="ECO:0000256" key="6">
    <source>
        <dbReference type="ARBA" id="ARBA00022741"/>
    </source>
</evidence>
<evidence type="ECO:0000259" key="12">
    <source>
        <dbReference type="PROSITE" id="PS50893"/>
    </source>
</evidence>
<evidence type="ECO:0000259" key="13">
    <source>
        <dbReference type="PROSITE" id="PS50929"/>
    </source>
</evidence>
<dbReference type="InterPro" id="IPR044726">
    <property type="entry name" value="ABCC_6TM_D2"/>
</dbReference>
<keyword evidence="9 11" id="KW-0472">Membrane</keyword>
<dbReference type="InterPro" id="IPR036640">
    <property type="entry name" value="ABC1_TM_sf"/>
</dbReference>
<feature type="transmembrane region" description="Helical" evidence="11">
    <location>
        <begin position="917"/>
        <end position="944"/>
    </location>
</feature>
<evidence type="ECO:0000256" key="3">
    <source>
        <dbReference type="ARBA" id="ARBA00022448"/>
    </source>
</evidence>
<sequence length="1441" mass="159597">MRDTPSILCSHSPHLANMDSPAWVIDYATVFTPAACFILTAPLRLRALWSRSVAVKSATLLQLTKSVSRLLIFSGKRLYSLDLGSDDDKVVSILFVAMNLTILLLNSSNTGSNTPSVRLGPPILAFVAACVSVLLSQWEHSRSIRPSHLLQTYLLLSLLGRLVHVYTHWPDVAATTERAIEISVCVTTAAFLTIESIQKDAFLTSRKRYPPQVLRGVFGQRLFLWLNRLFHKGYNTVFNLNSLDRIDEVLSSLDDCRRLRMQWLKIRTQASHDLLLRSICRSIYVDLLFPIIPRVLLLAVNFAQPWLVQRLLGHVAQPTRSTREGVLLICATATTYTCLAIFQSWYWQSVCRFQTKVRFCLITAIYDKSLRCRTKASPLTLMNVDVEKALFGIRPVHEYWAATLSIVVAFGLLYTQIGVCFIAPLTLVLTLVTVTVINGTSVGPKQKVWLETTQARIGYIMETMNTMKAIKLHGLVTPTILQGTALREQEVHAQRTIRKSLLINTIISQTAFVALALVTYCAFGVRTRITGEPLINDKLFTSLAILKLISTPMLGAVQFIPNTLQSLAALQRIQAFLEVDDQIDQRTIQHSRTSNHSTRPEVPAYASDGQIVASLSNVSCGYSPAVPVLENLTWDFRKNRLVGSGKSTLLKALLGEVDINRGSVHAPGVVAYCDQSPWLWDGTIEENIMGIYERDESWLQRVIWACGLEQDMRRMPVPSAIGNGGSSLSGGQRNRVSLARAVYSREKFVLLDDPLSGLDSRTETIVFTRVLGPQGILKSNGCTVILATNSKHWTSYSDSTIVIEKGTGIAYDLPQRRIGNAHNVEARFRPLLDQSSSSGLLPSNSACEDRLLDVDQANLAPKPGSDLEVYKQYFISFGLYHTIFYFALLVASVGAVQTQSVWLKKWSTAKTTGHGELTIQILVFTAISCAAITCLGLLFGFSLLKLLVRASLHLHARQWTALMNVKFVAWVSKDVGSIINRFSQDIMIIDTQLAMAFINTTMQVCTSIASIVLLMVATPYIGAVIPFLCAIFWAIQRIYLRTSKQLRTLDLEAKAPLCTHFLRSISGLSTIKSFGWAESYRETNIRLLRDSQIPYYLLASIQNWLSLVLNLVVAGLATMVVAIAFNLSSLDSGYFGLALTSIMDLGFYFEVLITSWTSLETSLGAIARMNQFVRELPRKEEDEVVPSSSWPAQGELLIQDLTASYSEDSAASPVLRNVTLHVRPGEKVAICGRTGSGKSSIIAAIFGLLHVNYGSITIDGLDTKRVESKALRSTILLLTQDPYFTPGTVRQNLLLHESGPVPDSAIVSALERTKLLDKFNAIEGDTNILDMTLLPEDMLTKGEMQLFAIARILLSNTKILVLDEPTSGLDPGSDEVVRSLLWDHCTVRNLTIITIAHKLQSIINFDTVVVVDEGHIKEKGRPSELAAMDGSMFAQLLLQSS</sequence>
<keyword evidence="14" id="KW-0378">Hydrolase</keyword>
<dbReference type="GO" id="GO:0016887">
    <property type="term" value="F:ATP hydrolysis activity"/>
    <property type="evidence" value="ECO:0007669"/>
    <property type="project" value="InterPro"/>
</dbReference>
<dbReference type="PANTHER" id="PTHR24223">
    <property type="entry name" value="ATP-BINDING CASSETTE SUB-FAMILY C"/>
    <property type="match status" value="1"/>
</dbReference>
<dbReference type="PROSITE" id="PS50893">
    <property type="entry name" value="ABC_TRANSPORTER_2"/>
    <property type="match status" value="2"/>
</dbReference>
<dbReference type="PROSITE" id="PS00211">
    <property type="entry name" value="ABC_TRANSPORTER_1"/>
    <property type="match status" value="1"/>
</dbReference>
<feature type="domain" description="ABC transmembrane type-1" evidence="13">
    <location>
        <begin position="295"/>
        <end position="565"/>
    </location>
</feature>
<dbReference type="PANTHER" id="PTHR24223:SF399">
    <property type="entry name" value="ABC TRANSPORTER ATNG"/>
    <property type="match status" value="1"/>
</dbReference>
<protein>
    <submittedName>
        <fullName evidence="14">P-loop containing nucleoside triphosphate hydrolase protein</fullName>
    </submittedName>
</protein>
<dbReference type="EMBL" id="QZAL01000377">
    <property type="protein sequence ID" value="THW30741.1"/>
    <property type="molecule type" value="Genomic_DNA"/>
</dbReference>
<keyword evidence="4" id="KW-1003">Cell membrane</keyword>
<keyword evidence="8 11" id="KW-1133">Transmembrane helix</keyword>
<dbReference type="InterPro" id="IPR003593">
    <property type="entry name" value="AAA+_ATPase"/>
</dbReference>
<dbReference type="GO" id="GO:0005886">
    <property type="term" value="C:plasma membrane"/>
    <property type="evidence" value="ECO:0007669"/>
    <property type="project" value="UniProtKB-SubCell"/>
</dbReference>
<dbReference type="Proteomes" id="UP000310687">
    <property type="component" value="Unassembled WGS sequence"/>
</dbReference>
<dbReference type="InterPro" id="IPR027417">
    <property type="entry name" value="P-loop_NTPase"/>
</dbReference>
<evidence type="ECO:0000256" key="1">
    <source>
        <dbReference type="ARBA" id="ARBA00004651"/>
    </source>
</evidence>
<organism evidence="14 15">
    <name type="scientific">Aureobasidium pullulans</name>
    <name type="common">Black yeast</name>
    <name type="synonym">Pullularia pullulans</name>
    <dbReference type="NCBI Taxonomy" id="5580"/>
    <lineage>
        <taxon>Eukaryota</taxon>
        <taxon>Fungi</taxon>
        <taxon>Dikarya</taxon>
        <taxon>Ascomycota</taxon>
        <taxon>Pezizomycotina</taxon>
        <taxon>Dothideomycetes</taxon>
        <taxon>Dothideomycetidae</taxon>
        <taxon>Dothideales</taxon>
        <taxon>Saccotheciaceae</taxon>
        <taxon>Aureobasidium</taxon>
    </lineage>
</organism>
<evidence type="ECO:0000313" key="15">
    <source>
        <dbReference type="Proteomes" id="UP000310687"/>
    </source>
</evidence>
<dbReference type="GO" id="GO:0140359">
    <property type="term" value="F:ABC-type transporter activity"/>
    <property type="evidence" value="ECO:0007669"/>
    <property type="project" value="InterPro"/>
</dbReference>
<evidence type="ECO:0000256" key="10">
    <source>
        <dbReference type="ARBA" id="ARBA00023180"/>
    </source>
</evidence>
<keyword evidence="7" id="KW-0067">ATP-binding</keyword>
<keyword evidence="10" id="KW-0325">Glycoprotein</keyword>
<dbReference type="SUPFAM" id="SSF90123">
    <property type="entry name" value="ABC transporter transmembrane region"/>
    <property type="match status" value="2"/>
</dbReference>
<dbReference type="InterPro" id="IPR050173">
    <property type="entry name" value="ABC_transporter_C-like"/>
</dbReference>
<dbReference type="SUPFAM" id="SSF52540">
    <property type="entry name" value="P-loop containing nucleoside triphosphate hydrolases"/>
    <property type="match status" value="2"/>
</dbReference>
<feature type="transmembrane region" description="Helical" evidence="11">
    <location>
        <begin position="1104"/>
        <end position="1127"/>
    </location>
</feature>
<feature type="transmembrane region" description="Helical" evidence="11">
    <location>
        <begin position="501"/>
        <end position="525"/>
    </location>
</feature>
<feature type="transmembrane region" description="Helical" evidence="11">
    <location>
        <begin position="326"/>
        <end position="347"/>
    </location>
</feature>
<dbReference type="GO" id="GO:0005524">
    <property type="term" value="F:ATP binding"/>
    <property type="evidence" value="ECO:0007669"/>
    <property type="project" value="UniProtKB-KW"/>
</dbReference>
<comment type="similarity">
    <text evidence="2">Belongs to the ABC transporter superfamily. ABCC family. Conjugate transporter (TC 3.A.1.208) subfamily.</text>
</comment>
<evidence type="ECO:0000256" key="7">
    <source>
        <dbReference type="ARBA" id="ARBA00022840"/>
    </source>
</evidence>
<evidence type="ECO:0000256" key="5">
    <source>
        <dbReference type="ARBA" id="ARBA00022692"/>
    </source>
</evidence>
<feature type="domain" description="ABC transporter" evidence="12">
    <location>
        <begin position="613"/>
        <end position="830"/>
    </location>
</feature>
<dbReference type="Gene3D" id="1.20.1560.10">
    <property type="entry name" value="ABC transporter type 1, transmembrane domain"/>
    <property type="match status" value="2"/>
</dbReference>
<dbReference type="InterPro" id="IPR003439">
    <property type="entry name" value="ABC_transporter-like_ATP-bd"/>
</dbReference>
<dbReference type="InterPro" id="IPR011527">
    <property type="entry name" value="ABC1_TM_dom"/>
</dbReference>
<evidence type="ECO:0000256" key="8">
    <source>
        <dbReference type="ARBA" id="ARBA00022989"/>
    </source>
</evidence>
<feature type="domain" description="ABC transmembrane type-1" evidence="13">
    <location>
        <begin position="883"/>
        <end position="1161"/>
    </location>
</feature>
<feature type="transmembrane region" description="Helical" evidence="11">
    <location>
        <begin position="20"/>
        <end position="41"/>
    </location>
</feature>
<reference evidence="14 15" key="1">
    <citation type="submission" date="2018-10" db="EMBL/GenBank/DDBJ databases">
        <title>Fifty Aureobasidium pullulans genomes reveal a recombining polyextremotolerant generalist.</title>
        <authorList>
            <person name="Gostincar C."/>
            <person name="Turk M."/>
            <person name="Zajc J."/>
            <person name="Gunde-Cimerman N."/>
        </authorList>
    </citation>
    <scope>NUCLEOTIDE SEQUENCE [LARGE SCALE GENOMIC DNA]</scope>
    <source>
        <strain evidence="14 15">EXF-11013</strain>
    </source>
</reference>
<proteinExistence type="inferred from homology"/>
<evidence type="ECO:0000256" key="9">
    <source>
        <dbReference type="ARBA" id="ARBA00023136"/>
    </source>
</evidence>
<dbReference type="InterPro" id="IPR017871">
    <property type="entry name" value="ABC_transporter-like_CS"/>
</dbReference>
<dbReference type="Gene3D" id="3.40.50.300">
    <property type="entry name" value="P-loop containing nucleotide triphosphate hydrolases"/>
    <property type="match status" value="2"/>
</dbReference>
<keyword evidence="6" id="KW-0547">Nucleotide-binding</keyword>
<dbReference type="Pfam" id="PF00664">
    <property type="entry name" value="ABC_membrane"/>
    <property type="match status" value="1"/>
</dbReference>
<feature type="transmembrane region" description="Helical" evidence="11">
    <location>
        <begin position="1020"/>
        <end position="1040"/>
    </location>
</feature>
<keyword evidence="3" id="KW-0813">Transport</keyword>
<gene>
    <name evidence="14" type="ORF">D6D22_10605</name>
</gene>
<dbReference type="Pfam" id="PF00005">
    <property type="entry name" value="ABC_tran"/>
    <property type="match status" value="2"/>
</dbReference>
<comment type="subcellular location">
    <subcellularLocation>
        <location evidence="1">Cell membrane</location>
        <topology evidence="1">Multi-pass membrane protein</topology>
    </subcellularLocation>
</comment>
<dbReference type="FunFam" id="3.40.50.300:FF:002145">
    <property type="entry name" value="ABC transporter (MsbA subfamily)"/>
    <property type="match status" value="1"/>
</dbReference>
<accession>A0A4S8WYY2</accession>
<feature type="transmembrane region" description="Helical" evidence="11">
    <location>
        <begin position="873"/>
        <end position="896"/>
    </location>
</feature>
<dbReference type="PROSITE" id="PS50929">
    <property type="entry name" value="ABC_TM1F"/>
    <property type="match status" value="2"/>
</dbReference>
<evidence type="ECO:0000256" key="2">
    <source>
        <dbReference type="ARBA" id="ARBA00009726"/>
    </source>
</evidence>
<keyword evidence="5 11" id="KW-0812">Transmembrane</keyword>
<comment type="caution">
    <text evidence="14">The sequence shown here is derived from an EMBL/GenBank/DDBJ whole genome shotgun (WGS) entry which is preliminary data.</text>
</comment>